<dbReference type="SUPFAM" id="SSF46689">
    <property type="entry name" value="Homeodomain-like"/>
    <property type="match status" value="1"/>
</dbReference>
<sequence length="518" mass="57808">MQIDENRFFREMTLRICGSLEIEKALWRCFLYVRDIMPADELILTVYNPAAGTLDVVATANDAGGEVCADNILMPLQVRRQLEEPLKFPRVRTSEDACRDEIFAVVAEKYGWPDSSLVVGRLIVESKFVGSFIVRANGKGRYTEENGRLWALINEPVAVALANSRRYLELMNLKELLADDSKYFQNELRRGFSEEIVGAEFGLKGVMEQVLKVAPLSSGVLLYGETGTGKELIANAIHNFSPRHNGPLIKVNCGAIPDSLIDSELFGHEKGAFTGATSQQRGRFERAHGGTIFLDEVSELPLHAQVRLLRVTQEKEIERVGGAQSIKIDVRIISATNKDVQKLVAENLFRNDLYYRLCVFPIYIPPLRERQQDIPALVDYYLRRKSKEIGLHFIPGLIPGTMERLVEYTWPGNVRELSNAVERAMIIHGGKPLSFEDIVGVRSEQGKGVGLPSEGTDYTFRAMEVRHIRRALEAAGGKVEGEKGAAALLGINPGTLRSRMRRLGILFGKAAKAGQRIR</sequence>
<reference evidence="8" key="2">
    <citation type="submission" date="2020-01" db="EMBL/GenBank/DDBJ databases">
        <authorList>
            <person name="Campanaro S."/>
        </authorList>
    </citation>
    <scope>NUCLEOTIDE SEQUENCE</scope>
    <source>
        <strain evidence="8">AS06rmzACSIP_7</strain>
    </source>
</reference>
<evidence type="ECO:0000256" key="2">
    <source>
        <dbReference type="ARBA" id="ARBA00022840"/>
    </source>
</evidence>
<dbReference type="Gene3D" id="3.30.450.40">
    <property type="match status" value="1"/>
</dbReference>
<dbReference type="SUPFAM" id="SSF52540">
    <property type="entry name" value="P-loop containing nucleoside triphosphate hydrolases"/>
    <property type="match status" value="1"/>
</dbReference>
<dbReference type="InterPro" id="IPR029016">
    <property type="entry name" value="GAF-like_dom_sf"/>
</dbReference>
<dbReference type="PROSITE" id="PS00676">
    <property type="entry name" value="SIGMA54_INTERACT_2"/>
    <property type="match status" value="1"/>
</dbReference>
<dbReference type="InterPro" id="IPR009057">
    <property type="entry name" value="Homeodomain-like_sf"/>
</dbReference>
<evidence type="ECO:0000256" key="5">
    <source>
        <dbReference type="ARBA" id="ARBA00023159"/>
    </source>
</evidence>
<dbReference type="InterPro" id="IPR027417">
    <property type="entry name" value="P-loop_NTPase"/>
</dbReference>
<gene>
    <name evidence="8" type="ORF">GXY80_11150</name>
</gene>
<dbReference type="Pfam" id="PF25601">
    <property type="entry name" value="AAA_lid_14"/>
    <property type="match status" value="1"/>
</dbReference>
<dbReference type="InterPro" id="IPR002197">
    <property type="entry name" value="HTH_Fis"/>
</dbReference>
<proteinExistence type="predicted"/>
<dbReference type="Gene3D" id="1.10.10.60">
    <property type="entry name" value="Homeodomain-like"/>
    <property type="match status" value="1"/>
</dbReference>
<dbReference type="PROSITE" id="PS50045">
    <property type="entry name" value="SIGMA54_INTERACT_4"/>
    <property type="match status" value="1"/>
</dbReference>
<protein>
    <submittedName>
        <fullName evidence="8">Sigma 54-interacting transcriptional regulator</fullName>
    </submittedName>
</protein>
<comment type="caution">
    <text evidence="8">The sequence shown here is derived from an EMBL/GenBank/DDBJ whole genome shotgun (WGS) entry which is preliminary data.</text>
</comment>
<evidence type="ECO:0000313" key="8">
    <source>
        <dbReference type="EMBL" id="NLW36019.1"/>
    </source>
</evidence>
<accession>A0A971S1Y1</accession>
<name>A0A971S1Y1_9BACT</name>
<keyword evidence="4" id="KW-0238">DNA-binding</keyword>
<dbReference type="Gene3D" id="1.10.8.60">
    <property type="match status" value="1"/>
</dbReference>
<dbReference type="PANTHER" id="PTHR32071:SF117">
    <property type="entry name" value="PTS-DEPENDENT DIHYDROXYACETONE KINASE OPERON REGULATORY PROTEIN-RELATED"/>
    <property type="match status" value="1"/>
</dbReference>
<dbReference type="EMBL" id="JAAYEE010000203">
    <property type="protein sequence ID" value="NLW36019.1"/>
    <property type="molecule type" value="Genomic_DNA"/>
</dbReference>
<keyword evidence="1" id="KW-0547">Nucleotide-binding</keyword>
<dbReference type="InterPro" id="IPR025662">
    <property type="entry name" value="Sigma_54_int_dom_ATP-bd_1"/>
</dbReference>
<evidence type="ECO:0000256" key="6">
    <source>
        <dbReference type="ARBA" id="ARBA00023163"/>
    </source>
</evidence>
<dbReference type="PROSITE" id="PS00688">
    <property type="entry name" value="SIGMA54_INTERACT_3"/>
    <property type="match status" value="1"/>
</dbReference>
<reference evidence="8" key="1">
    <citation type="journal article" date="2020" name="Biotechnol. Biofuels">
        <title>New insights from the biogas microbiome by comprehensive genome-resolved metagenomics of nearly 1600 species originating from multiple anaerobic digesters.</title>
        <authorList>
            <person name="Campanaro S."/>
            <person name="Treu L."/>
            <person name="Rodriguez-R L.M."/>
            <person name="Kovalovszki A."/>
            <person name="Ziels R.M."/>
            <person name="Maus I."/>
            <person name="Zhu X."/>
            <person name="Kougias P.G."/>
            <person name="Basile A."/>
            <person name="Luo G."/>
            <person name="Schluter A."/>
            <person name="Konstantinidis K.T."/>
            <person name="Angelidaki I."/>
        </authorList>
    </citation>
    <scope>NUCLEOTIDE SEQUENCE</scope>
    <source>
        <strain evidence="8">AS06rmzACSIP_7</strain>
    </source>
</reference>
<keyword evidence="2" id="KW-0067">ATP-binding</keyword>
<evidence type="ECO:0000256" key="4">
    <source>
        <dbReference type="ARBA" id="ARBA00023125"/>
    </source>
</evidence>
<evidence type="ECO:0000259" key="7">
    <source>
        <dbReference type="PROSITE" id="PS50045"/>
    </source>
</evidence>
<dbReference type="FunFam" id="3.40.50.300:FF:000006">
    <property type="entry name" value="DNA-binding transcriptional regulator NtrC"/>
    <property type="match status" value="1"/>
</dbReference>
<dbReference type="Pfam" id="PF00158">
    <property type="entry name" value="Sigma54_activat"/>
    <property type="match status" value="1"/>
</dbReference>
<keyword evidence="3" id="KW-0805">Transcription regulation</keyword>
<dbReference type="InterPro" id="IPR025943">
    <property type="entry name" value="Sigma_54_int_dom_ATP-bd_2"/>
</dbReference>
<evidence type="ECO:0000313" key="9">
    <source>
        <dbReference type="Proteomes" id="UP000777265"/>
    </source>
</evidence>
<dbReference type="PANTHER" id="PTHR32071">
    <property type="entry name" value="TRANSCRIPTIONAL REGULATORY PROTEIN"/>
    <property type="match status" value="1"/>
</dbReference>
<dbReference type="CDD" id="cd00009">
    <property type="entry name" value="AAA"/>
    <property type="match status" value="1"/>
</dbReference>
<dbReference type="SMART" id="SM00382">
    <property type="entry name" value="AAA"/>
    <property type="match status" value="1"/>
</dbReference>
<dbReference type="SUPFAM" id="SSF55781">
    <property type="entry name" value="GAF domain-like"/>
    <property type="match status" value="1"/>
</dbReference>
<dbReference type="Pfam" id="PF02954">
    <property type="entry name" value="HTH_8"/>
    <property type="match status" value="1"/>
</dbReference>
<evidence type="ECO:0000256" key="1">
    <source>
        <dbReference type="ARBA" id="ARBA00022741"/>
    </source>
</evidence>
<dbReference type="AlphaFoldDB" id="A0A971S1Y1"/>
<dbReference type="InterPro" id="IPR025944">
    <property type="entry name" value="Sigma_54_int_dom_CS"/>
</dbReference>
<keyword evidence="6" id="KW-0804">Transcription</keyword>
<dbReference type="GO" id="GO:0006355">
    <property type="term" value="P:regulation of DNA-templated transcription"/>
    <property type="evidence" value="ECO:0007669"/>
    <property type="project" value="InterPro"/>
</dbReference>
<dbReference type="PROSITE" id="PS00675">
    <property type="entry name" value="SIGMA54_INTERACT_1"/>
    <property type="match status" value="1"/>
</dbReference>
<feature type="domain" description="Sigma-54 factor interaction" evidence="7">
    <location>
        <begin position="196"/>
        <end position="426"/>
    </location>
</feature>
<dbReference type="Proteomes" id="UP000777265">
    <property type="component" value="Unassembled WGS sequence"/>
</dbReference>
<evidence type="ECO:0000256" key="3">
    <source>
        <dbReference type="ARBA" id="ARBA00023015"/>
    </source>
</evidence>
<dbReference type="GO" id="GO:0043565">
    <property type="term" value="F:sequence-specific DNA binding"/>
    <property type="evidence" value="ECO:0007669"/>
    <property type="project" value="InterPro"/>
</dbReference>
<dbReference type="InterPro" id="IPR002078">
    <property type="entry name" value="Sigma_54_int"/>
</dbReference>
<organism evidence="8 9">
    <name type="scientific">Syntrophorhabdus aromaticivorans</name>
    <dbReference type="NCBI Taxonomy" id="328301"/>
    <lineage>
        <taxon>Bacteria</taxon>
        <taxon>Pseudomonadati</taxon>
        <taxon>Thermodesulfobacteriota</taxon>
        <taxon>Syntrophorhabdia</taxon>
        <taxon>Syntrophorhabdales</taxon>
        <taxon>Syntrophorhabdaceae</taxon>
        <taxon>Syntrophorhabdus</taxon>
    </lineage>
</organism>
<dbReference type="InterPro" id="IPR058031">
    <property type="entry name" value="AAA_lid_NorR"/>
</dbReference>
<dbReference type="InterPro" id="IPR003593">
    <property type="entry name" value="AAA+_ATPase"/>
</dbReference>
<keyword evidence="5" id="KW-0010">Activator</keyword>
<dbReference type="GO" id="GO:0005524">
    <property type="term" value="F:ATP binding"/>
    <property type="evidence" value="ECO:0007669"/>
    <property type="project" value="UniProtKB-KW"/>
</dbReference>
<dbReference type="Gene3D" id="3.40.50.300">
    <property type="entry name" value="P-loop containing nucleotide triphosphate hydrolases"/>
    <property type="match status" value="1"/>
</dbReference>